<dbReference type="AlphaFoldDB" id="A0A011VY12"/>
<dbReference type="OrthoDB" id="1819577at2"/>
<dbReference type="EMBL" id="JEOB01000002">
    <property type="protein sequence ID" value="EXM40171.1"/>
    <property type="molecule type" value="Genomic_DNA"/>
</dbReference>
<accession>A0A011VY12</accession>
<evidence type="ECO:0000313" key="3">
    <source>
        <dbReference type="Proteomes" id="UP000021369"/>
    </source>
</evidence>
<dbReference type="PATRIC" id="fig|1341156.4.peg.1847"/>
<organism evidence="2 3">
    <name type="scientific">Ruminococcus albus SY3</name>
    <dbReference type="NCBI Taxonomy" id="1341156"/>
    <lineage>
        <taxon>Bacteria</taxon>
        <taxon>Bacillati</taxon>
        <taxon>Bacillota</taxon>
        <taxon>Clostridia</taxon>
        <taxon>Eubacteriales</taxon>
        <taxon>Oscillospiraceae</taxon>
        <taxon>Ruminococcus</taxon>
    </lineage>
</organism>
<gene>
    <name evidence="2" type="ORF">RASY3_07165</name>
</gene>
<feature type="transmembrane region" description="Helical" evidence="1">
    <location>
        <begin position="65"/>
        <end position="85"/>
    </location>
</feature>
<keyword evidence="1" id="KW-1133">Transmembrane helix</keyword>
<dbReference type="RefSeq" id="WP_037286439.1">
    <property type="nucleotide sequence ID" value="NZ_JEOB01000002.1"/>
</dbReference>
<sequence length="207" mass="23601">MKSKMELPFAGESEKEMYGEIDRFLGMSARYSSAGIWRTKIVSMAGGLIFAALFYAGMQRTDDKTILMVLMIISLLFGISMLCFYGNKPFPAMINFKKVIEEDGAERIYSDMKTARRINGSSIYLGSEYVFDTDGQLFRMCDVKNVYIKEMDNKGLKVYYAAMDISGGSGDGFVIIKRLTGRNEEQRIRQFMEVKKMFAFESRYTGI</sequence>
<protein>
    <submittedName>
        <fullName evidence="2">Uncharacterized protein</fullName>
    </submittedName>
</protein>
<dbReference type="Proteomes" id="UP000021369">
    <property type="component" value="Unassembled WGS sequence"/>
</dbReference>
<comment type="caution">
    <text evidence="2">The sequence shown here is derived from an EMBL/GenBank/DDBJ whole genome shotgun (WGS) entry which is preliminary data.</text>
</comment>
<reference evidence="2 3" key="1">
    <citation type="submission" date="2013-06" db="EMBL/GenBank/DDBJ databases">
        <title>Rumen cellulosomics: divergent fiber-degrading strategies revealed by comparative genome-wide analysis of six Ruminococcal strains.</title>
        <authorList>
            <person name="Dassa B."/>
            <person name="Borovok I."/>
            <person name="Lamed R."/>
            <person name="Flint H."/>
            <person name="Yeoman C.J."/>
            <person name="White B."/>
            <person name="Bayer E.A."/>
        </authorList>
    </citation>
    <scope>NUCLEOTIDE SEQUENCE [LARGE SCALE GENOMIC DNA]</scope>
    <source>
        <strain evidence="2 3">SY3</strain>
    </source>
</reference>
<keyword evidence="1" id="KW-0472">Membrane</keyword>
<keyword evidence="1" id="KW-0812">Transmembrane</keyword>
<proteinExistence type="predicted"/>
<name>A0A011VY12_RUMAL</name>
<feature type="transmembrane region" description="Helical" evidence="1">
    <location>
        <begin position="41"/>
        <end position="59"/>
    </location>
</feature>
<keyword evidence="3" id="KW-1185">Reference proteome</keyword>
<evidence type="ECO:0000256" key="1">
    <source>
        <dbReference type="SAM" id="Phobius"/>
    </source>
</evidence>
<evidence type="ECO:0000313" key="2">
    <source>
        <dbReference type="EMBL" id="EXM40171.1"/>
    </source>
</evidence>